<comment type="caution">
    <text evidence="4">The sequence shown here is derived from an EMBL/GenBank/DDBJ whole genome shotgun (WGS) entry which is preliminary data.</text>
</comment>
<evidence type="ECO:0000313" key="5">
    <source>
        <dbReference type="Proteomes" id="UP000054075"/>
    </source>
</evidence>
<feature type="domain" description="Serine hydroxymethyltransferase-like" evidence="3">
    <location>
        <begin position="17"/>
        <end position="326"/>
    </location>
</feature>
<dbReference type="SUPFAM" id="SSF53383">
    <property type="entry name" value="PLP-dependent transferases"/>
    <property type="match status" value="1"/>
</dbReference>
<dbReference type="GO" id="GO:0032259">
    <property type="term" value="P:methylation"/>
    <property type="evidence" value="ECO:0007669"/>
    <property type="project" value="UniProtKB-KW"/>
</dbReference>
<dbReference type="InterPro" id="IPR049943">
    <property type="entry name" value="Ser_HO-MeTrfase-like"/>
</dbReference>
<proteinExistence type="predicted"/>
<dbReference type="EMBL" id="AAQJ02000001">
    <property type="protein sequence ID" value="EDP46702.1"/>
    <property type="molecule type" value="Genomic_DNA"/>
</dbReference>
<comment type="cofactor">
    <cofactor evidence="1">
        <name>pyridoxal 5'-phosphate</name>
        <dbReference type="ChEBI" id="CHEBI:597326"/>
    </cofactor>
</comment>
<reference evidence="4" key="2">
    <citation type="submission" date="2007-10" db="EMBL/GenBank/DDBJ databases">
        <authorList>
            <person name="Myers G.S."/>
        </authorList>
    </citation>
    <scope>NUCLEOTIDE SEQUENCE [LARGE SCALE GENOMIC DNA]</scope>
</reference>
<evidence type="ECO:0000256" key="1">
    <source>
        <dbReference type="ARBA" id="ARBA00001933"/>
    </source>
</evidence>
<dbReference type="Pfam" id="PF00464">
    <property type="entry name" value="SHMT"/>
    <property type="match status" value="1"/>
</dbReference>
<dbReference type="OrthoDB" id="9019276at2"/>
<keyword evidence="5" id="KW-1185">Reference proteome</keyword>
<dbReference type="eggNOG" id="COG0112">
    <property type="taxonomic scope" value="Bacteria"/>
</dbReference>
<protein>
    <submittedName>
        <fullName evidence="4">Serine hydroxymethyltransferase</fullName>
        <ecNumber evidence="4">2.1.2.1</ecNumber>
    </submittedName>
</protein>
<keyword evidence="4" id="KW-0808">Transferase</keyword>
<keyword evidence="2" id="KW-0663">Pyridoxal phosphate</keyword>
<organism evidence="4 5">
    <name type="scientific">Rickettsiella grylli</name>
    <dbReference type="NCBI Taxonomy" id="59196"/>
    <lineage>
        <taxon>Bacteria</taxon>
        <taxon>Pseudomonadati</taxon>
        <taxon>Pseudomonadota</taxon>
        <taxon>Gammaproteobacteria</taxon>
        <taxon>Legionellales</taxon>
        <taxon>Coxiellaceae</taxon>
        <taxon>Rickettsiella</taxon>
    </lineage>
</organism>
<gene>
    <name evidence="4" type="primary">glyA</name>
    <name evidence="4" type="ORF">RICGR_0216</name>
</gene>
<dbReference type="GO" id="GO:0005737">
    <property type="term" value="C:cytoplasm"/>
    <property type="evidence" value="ECO:0007669"/>
    <property type="project" value="TreeGrafter"/>
</dbReference>
<dbReference type="GO" id="GO:0008168">
    <property type="term" value="F:methyltransferase activity"/>
    <property type="evidence" value="ECO:0007669"/>
    <property type="project" value="UniProtKB-KW"/>
</dbReference>
<name>A8PKN3_9COXI</name>
<evidence type="ECO:0000313" key="4">
    <source>
        <dbReference type="EMBL" id="EDP46702.1"/>
    </source>
</evidence>
<dbReference type="InterPro" id="IPR015424">
    <property type="entry name" value="PyrdxlP-dep_Trfase"/>
</dbReference>
<dbReference type="InterPro" id="IPR015421">
    <property type="entry name" value="PyrdxlP-dep_Trfase_major"/>
</dbReference>
<dbReference type="GO" id="GO:0019264">
    <property type="term" value="P:glycine biosynthetic process from serine"/>
    <property type="evidence" value="ECO:0007669"/>
    <property type="project" value="TreeGrafter"/>
</dbReference>
<dbReference type="GO" id="GO:0030170">
    <property type="term" value="F:pyridoxal phosphate binding"/>
    <property type="evidence" value="ECO:0007669"/>
    <property type="project" value="TreeGrafter"/>
</dbReference>
<dbReference type="Gene3D" id="3.40.640.10">
    <property type="entry name" value="Type I PLP-dependent aspartate aminotransferase-like (Major domain)"/>
    <property type="match status" value="1"/>
</dbReference>
<dbReference type="InterPro" id="IPR039429">
    <property type="entry name" value="SHMT-like_dom"/>
</dbReference>
<reference evidence="4" key="1">
    <citation type="submission" date="2006-04" db="EMBL/GenBank/DDBJ databases">
        <authorList>
            <person name="Seshadri R."/>
            <person name="Federici B.A."/>
        </authorList>
    </citation>
    <scope>NUCLEOTIDE SEQUENCE [LARGE SCALE GENOMIC DNA]</scope>
</reference>
<dbReference type="GO" id="GO:0004372">
    <property type="term" value="F:glycine hydroxymethyltransferase activity"/>
    <property type="evidence" value="ECO:0007669"/>
    <property type="project" value="UniProtKB-EC"/>
</dbReference>
<dbReference type="PANTHER" id="PTHR11680">
    <property type="entry name" value="SERINE HYDROXYMETHYLTRANSFERASE"/>
    <property type="match status" value="1"/>
</dbReference>
<sequence>MDKHLLNINKLLELLLEHEKYTKQTISLVPSENVLSPLARIPYLLDNQSRYFLDDLRLFGKWVFPSGQHLASIEQTILKPLLIELAKAKYINVRPISGINCMTVTLAALTKRGDSILTVPLTCGGHPSSSVVAERLALKVNDIPMSNCHEINYIAFEDILKKVKPSLVYIDQATFLFPISVKKMREIIDIVSPSTIIHYDSSHINGLIFGGVCNNPLDEGAHCFGGSTHKTFPGPHKGFLATNDPILSKKIESATDHFVSHHHAASVISLAITLIEFKFCKGKKYAENIVINTRYMGELLNKFGYHVVKHGKKYTECHQLWVAFESEKEACILFSKLCEAGLYLNYFQELPGIHSPGFRLSLSEFTRYGASMNDVEELCQAFIAIDNEALDVGKSKIRKIRQLRNQPNFCFKFESLPNGQISEFLRTYINATSAEAFIYDIC</sequence>
<evidence type="ECO:0000256" key="2">
    <source>
        <dbReference type="ARBA" id="ARBA00022898"/>
    </source>
</evidence>
<evidence type="ECO:0000259" key="3">
    <source>
        <dbReference type="Pfam" id="PF00464"/>
    </source>
</evidence>
<dbReference type="InterPro" id="IPR015422">
    <property type="entry name" value="PyrdxlP-dep_Trfase_small"/>
</dbReference>
<dbReference type="PANTHER" id="PTHR11680:SF35">
    <property type="entry name" value="SERINE HYDROXYMETHYLTRANSFERASE 1"/>
    <property type="match status" value="1"/>
</dbReference>
<dbReference type="Proteomes" id="UP000054075">
    <property type="component" value="Unassembled WGS sequence"/>
</dbReference>
<dbReference type="GO" id="GO:0046653">
    <property type="term" value="P:tetrahydrofolate metabolic process"/>
    <property type="evidence" value="ECO:0007669"/>
    <property type="project" value="TreeGrafter"/>
</dbReference>
<dbReference type="STRING" id="59196.RICGR_0216"/>
<dbReference type="AlphaFoldDB" id="A8PKN3"/>
<dbReference type="Gene3D" id="3.90.1150.10">
    <property type="entry name" value="Aspartate Aminotransferase, domain 1"/>
    <property type="match status" value="1"/>
</dbReference>
<dbReference type="EC" id="2.1.2.1" evidence="4"/>
<accession>A8PKN3</accession>
<dbReference type="RefSeq" id="WP_006035675.1">
    <property type="nucleotide sequence ID" value="NZ_AAQJ02000001.1"/>
</dbReference>